<accession>A0ABS9IB09</accession>
<gene>
    <name evidence="2" type="ORF">L4G47_18870</name>
</gene>
<evidence type="ECO:0000313" key="2">
    <source>
        <dbReference type="EMBL" id="MCF7544263.1"/>
    </source>
</evidence>
<sequence>MSVVTASDLYDGDGDGDSDSDIDSDGDIDLRPRQEHDPRQPSLRWSSRATLGLFCEMKQRIVTISHS</sequence>
<keyword evidence="3" id="KW-1185">Reference proteome</keyword>
<proteinExistence type="predicted"/>
<protein>
    <submittedName>
        <fullName evidence="2">Uncharacterized protein</fullName>
    </submittedName>
</protein>
<organism evidence="2 3">
    <name type="scientific">Pseudomonas petrae</name>
    <dbReference type="NCBI Taxonomy" id="2912190"/>
    <lineage>
        <taxon>Bacteria</taxon>
        <taxon>Pseudomonadati</taxon>
        <taxon>Pseudomonadota</taxon>
        <taxon>Gammaproteobacteria</taxon>
        <taxon>Pseudomonadales</taxon>
        <taxon>Pseudomonadaceae</taxon>
        <taxon>Pseudomonas</taxon>
    </lineage>
</organism>
<dbReference type="EMBL" id="JAKJXH010000021">
    <property type="protein sequence ID" value="MCF7544263.1"/>
    <property type="molecule type" value="Genomic_DNA"/>
</dbReference>
<evidence type="ECO:0000256" key="1">
    <source>
        <dbReference type="SAM" id="MobiDB-lite"/>
    </source>
</evidence>
<dbReference type="Proteomes" id="UP001162905">
    <property type="component" value="Unassembled WGS sequence"/>
</dbReference>
<reference evidence="2" key="1">
    <citation type="submission" date="2022-01" db="EMBL/GenBank/DDBJ databases">
        <title>Pseudomonas sp. nov. isolated from Antarctic regolith.</title>
        <authorList>
            <person name="Novakova D."/>
            <person name="Sedlar K."/>
        </authorList>
    </citation>
    <scope>NUCLEOTIDE SEQUENCE</scope>
    <source>
        <strain evidence="2">P2647</strain>
    </source>
</reference>
<feature type="region of interest" description="Disordered" evidence="1">
    <location>
        <begin position="1"/>
        <end position="44"/>
    </location>
</feature>
<feature type="compositionally biased region" description="Basic and acidic residues" evidence="1">
    <location>
        <begin position="28"/>
        <end position="39"/>
    </location>
</feature>
<evidence type="ECO:0000313" key="3">
    <source>
        <dbReference type="Proteomes" id="UP001162905"/>
    </source>
</evidence>
<feature type="compositionally biased region" description="Acidic residues" evidence="1">
    <location>
        <begin position="10"/>
        <end position="27"/>
    </location>
</feature>
<name>A0ABS9IB09_9PSED</name>
<dbReference type="RefSeq" id="WP_237253701.1">
    <property type="nucleotide sequence ID" value="NZ_JAKJXH010000021.1"/>
</dbReference>
<comment type="caution">
    <text evidence="2">The sequence shown here is derived from an EMBL/GenBank/DDBJ whole genome shotgun (WGS) entry which is preliminary data.</text>
</comment>